<dbReference type="Proteomes" id="UP000010422">
    <property type="component" value="Unassembled WGS sequence"/>
</dbReference>
<evidence type="ECO:0000313" key="3">
    <source>
        <dbReference type="Proteomes" id="UP000010422"/>
    </source>
</evidence>
<dbReference type="EMBL" id="CAKM01000102">
    <property type="protein sequence ID" value="CCJ28656.1"/>
    <property type="molecule type" value="Genomic_DNA"/>
</dbReference>
<protein>
    <submittedName>
        <fullName evidence="2">Uncharacterized protein</fullName>
    </submittedName>
</protein>
<accession>L0P8D3</accession>
<keyword evidence="1" id="KW-0812">Transmembrane</keyword>
<keyword evidence="1" id="KW-0472">Membrane</keyword>
<name>L0P8D3_PNEJI</name>
<sequence length="251" mass="27601">MLICVREQTNYVTLILVRKSYEGECKMRKLVLFMVISFVTLGLTLSSGTASAEEVKNQYTPEDYINYLEHYDAQAARESGVSSEYIASAVIDAGKTLKDFKTLSKEEQQKFVDGFSQLETIKSSIREEKPEKANALASDKGVSYQGSVAFFGAPITTYKVSVNYKVDGGKVKKINSSNAFVVRNLNPVVRTGLNTGGKNAWVTSDNKAAVTGSFYYQIGPIKDVGVTVGNVFVKAVGDKNGKRTYKRFDIS</sequence>
<comment type="caution">
    <text evidence="2">The sequence shown here is derived from an EMBL/GenBank/DDBJ whole genome shotgun (WGS) entry which is preliminary data.</text>
</comment>
<gene>
    <name evidence="2" type="ORF">PNEJI1_003469</name>
</gene>
<evidence type="ECO:0000313" key="2">
    <source>
        <dbReference type="EMBL" id="CCJ28656.1"/>
    </source>
</evidence>
<feature type="transmembrane region" description="Helical" evidence="1">
    <location>
        <begin position="30"/>
        <end position="50"/>
    </location>
</feature>
<proteinExistence type="predicted"/>
<reference evidence="2 3" key="1">
    <citation type="journal article" date="2012" name="MBio">
        <title>De novo assembly of the Pneumocystis jirovecii genome from a single bronchoalveolar lavage fluid specimen from a patient.</title>
        <authorList>
            <person name="Cisse O.H."/>
            <person name="Pagni M."/>
            <person name="Hauser P.M."/>
        </authorList>
    </citation>
    <scope>NUCLEOTIDE SEQUENCE [LARGE SCALE GENOMIC DNA]</scope>
    <source>
        <strain evidence="2 3">SE8</strain>
    </source>
</reference>
<evidence type="ECO:0000256" key="1">
    <source>
        <dbReference type="SAM" id="Phobius"/>
    </source>
</evidence>
<organism evidence="3">
    <name type="scientific">Pneumocystis jirovecii</name>
    <name type="common">Human pneumocystis pneumonia agent</name>
    <dbReference type="NCBI Taxonomy" id="42068"/>
    <lineage>
        <taxon>Eukaryota</taxon>
        <taxon>Fungi</taxon>
        <taxon>Dikarya</taxon>
        <taxon>Ascomycota</taxon>
        <taxon>Taphrinomycotina</taxon>
        <taxon>Pneumocystomycetes</taxon>
        <taxon>Pneumocystaceae</taxon>
        <taxon>Pneumocystis</taxon>
    </lineage>
</organism>
<keyword evidence="1" id="KW-1133">Transmembrane helix</keyword>
<dbReference type="VEuPathDB" id="FungiDB:PNEJI1_003469"/>
<dbReference type="InParanoid" id="L0P8D3"/>
<dbReference type="AlphaFoldDB" id="L0P8D3"/>